<reference evidence="1 2" key="1">
    <citation type="journal article" date="2021" name="Microbiol. Resour. Announc.">
        <title>Genome Sequences of Bacteriophages cd2, cd3, and cd4, which Specifically Target Carnobacterium divergens.</title>
        <authorList>
            <person name="Zhang P."/>
            <person name="Britton A.P."/>
            <person name="Visser K.A."/>
            <person name="Welke C.A."/>
            <person name="Wassink H."/>
            <person name="Prins E."/>
            <person name="Yang X."/>
            <person name="Martin-Visscher L.A."/>
        </authorList>
    </citation>
    <scope>NUCLEOTIDE SEQUENCE [LARGE SCALE GENOMIC DNA]</scope>
    <source>
        <strain evidence="2">cd2</strain>
    </source>
</reference>
<protein>
    <submittedName>
        <fullName evidence="1">Uncharacterized protein</fullName>
    </submittedName>
</protein>
<gene>
    <name evidence="1" type="ORF">cd2_092</name>
</gene>
<name>A0AAE7SQU3_9CAUD</name>
<organism evidence="1 2">
    <name type="scientific">Carnobacterium phage cd2</name>
    <dbReference type="NCBI Taxonomy" id="2849244"/>
    <lineage>
        <taxon>Viruses</taxon>
        <taxon>Duplodnaviria</taxon>
        <taxon>Heunggongvirae</taxon>
        <taxon>Uroviricota</taxon>
        <taxon>Caudoviricetes</taxon>
        <taxon>Carnodivirus</taxon>
        <taxon>Carnodivirus cd2-like</taxon>
    </lineage>
</organism>
<evidence type="ECO:0000313" key="1">
    <source>
        <dbReference type="EMBL" id="QXP45218.1"/>
    </source>
</evidence>
<accession>A0AAE7SQU3</accession>
<dbReference type="EMBL" id="MZ398135">
    <property type="protein sequence ID" value="QXP45218.1"/>
    <property type="molecule type" value="Genomic_DNA"/>
</dbReference>
<keyword evidence="2" id="KW-1185">Reference proteome</keyword>
<evidence type="ECO:0000313" key="2">
    <source>
        <dbReference type="Proteomes" id="UP000827445"/>
    </source>
</evidence>
<proteinExistence type="predicted"/>
<sequence>MVSSSNFSFGHLLLFNNNILLKTCKAFSF</sequence>
<dbReference type="Proteomes" id="UP000827445">
    <property type="component" value="Segment"/>
</dbReference>